<dbReference type="OrthoDB" id="9773549at2"/>
<dbReference type="Proteomes" id="UP000319263">
    <property type="component" value="Chromosome"/>
</dbReference>
<evidence type="ECO:0000259" key="1">
    <source>
        <dbReference type="Pfam" id="PF12697"/>
    </source>
</evidence>
<dbReference type="Gene3D" id="3.40.50.1820">
    <property type="entry name" value="alpha/beta hydrolase"/>
    <property type="match status" value="1"/>
</dbReference>
<dbReference type="InterPro" id="IPR029058">
    <property type="entry name" value="AB_hydrolase_fold"/>
</dbReference>
<dbReference type="AlphaFoldDB" id="A0A516Q4D2"/>
<protein>
    <submittedName>
        <fullName evidence="2">Alpha/beta hydrolase</fullName>
    </submittedName>
</protein>
<feature type="domain" description="AB hydrolase-1" evidence="1">
    <location>
        <begin position="3"/>
        <end position="217"/>
    </location>
</feature>
<evidence type="ECO:0000313" key="2">
    <source>
        <dbReference type="EMBL" id="QDP98264.1"/>
    </source>
</evidence>
<evidence type="ECO:0000313" key="3">
    <source>
        <dbReference type="Proteomes" id="UP000319263"/>
    </source>
</evidence>
<keyword evidence="2" id="KW-0378">Hydrolase</keyword>
<dbReference type="Pfam" id="PF12697">
    <property type="entry name" value="Abhydrolase_6"/>
    <property type="match status" value="1"/>
</dbReference>
<dbReference type="KEGG" id="mik:FOE78_22250"/>
<dbReference type="RefSeq" id="WP_143988205.1">
    <property type="nucleotide sequence ID" value="NZ_CP041692.1"/>
</dbReference>
<dbReference type="EMBL" id="CP041692">
    <property type="protein sequence ID" value="QDP98264.1"/>
    <property type="molecule type" value="Genomic_DNA"/>
</dbReference>
<reference evidence="2 3" key="1">
    <citation type="submission" date="2019-07" db="EMBL/GenBank/DDBJ databases">
        <title>Microlunatus dokdonensis sp. nov. isolated from the rhizospheric soil of the wild plant Elymus tsukushiensis.</title>
        <authorList>
            <person name="Ghim S.-Y."/>
            <person name="Hwang Y.-J."/>
            <person name="Son J.-S."/>
            <person name="Shin J.-H."/>
        </authorList>
    </citation>
    <scope>NUCLEOTIDE SEQUENCE [LARGE SCALE GENOMIC DNA]</scope>
    <source>
        <strain evidence="2 3">KUDC0627</strain>
    </source>
</reference>
<dbReference type="InterPro" id="IPR000073">
    <property type="entry name" value="AB_hydrolase_1"/>
</dbReference>
<organism evidence="2 3">
    <name type="scientific">Microlunatus elymi</name>
    <dbReference type="NCBI Taxonomy" id="2596828"/>
    <lineage>
        <taxon>Bacteria</taxon>
        <taxon>Bacillati</taxon>
        <taxon>Actinomycetota</taxon>
        <taxon>Actinomycetes</taxon>
        <taxon>Propionibacteriales</taxon>
        <taxon>Propionibacteriaceae</taxon>
        <taxon>Microlunatus</taxon>
    </lineage>
</organism>
<keyword evidence="3" id="KW-1185">Reference proteome</keyword>
<sequence>MDIILIPGMWLTGSAWAPITGRLKQLGHNPIPLAGAGEDSAVTTLEELTAAVVDAIDSADRPVVLGHSAAATLAWIAADRRPDQVSRVLMLGGFPESDGARYFNPFPAVDGKVAFPGWEPFEGPDSADLDAATRDRFVQESIAVPEGITHAPVQLTDDRRYEVPVTVICPEFSPAEAKEAVDGGHVPELSKAKRLDYVDLDSGHWPMFSRPAELAAVINSLLQ</sequence>
<dbReference type="SUPFAM" id="SSF53474">
    <property type="entry name" value="alpha/beta-Hydrolases"/>
    <property type="match status" value="1"/>
</dbReference>
<proteinExistence type="predicted"/>
<name>A0A516Q4D2_9ACTN</name>
<accession>A0A516Q4D2</accession>
<gene>
    <name evidence="2" type="ORF">FOE78_22250</name>
</gene>
<dbReference type="GO" id="GO:0016787">
    <property type="term" value="F:hydrolase activity"/>
    <property type="evidence" value="ECO:0007669"/>
    <property type="project" value="UniProtKB-KW"/>
</dbReference>